<dbReference type="Proteomes" id="UP001144256">
    <property type="component" value="Unassembled WGS sequence"/>
</dbReference>
<dbReference type="RefSeq" id="WP_281818515.1">
    <property type="nucleotide sequence ID" value="NZ_BRLB01000017.1"/>
</dbReference>
<comment type="caution">
    <text evidence="4">The sequence shown here is derived from an EMBL/GenBank/DDBJ whole genome shotgun (WGS) entry which is preliminary data.</text>
</comment>
<feature type="domain" description="Sulfatase N-terminal" evidence="3">
    <location>
        <begin position="5"/>
        <end position="358"/>
    </location>
</feature>
<dbReference type="GO" id="GO:0008484">
    <property type="term" value="F:sulfuric ester hydrolase activity"/>
    <property type="evidence" value="ECO:0007669"/>
    <property type="project" value="TreeGrafter"/>
</dbReference>
<dbReference type="EMBL" id="BRLB01000017">
    <property type="protein sequence ID" value="GKX31445.1"/>
    <property type="molecule type" value="Genomic_DNA"/>
</dbReference>
<evidence type="ECO:0000256" key="1">
    <source>
        <dbReference type="ARBA" id="ARBA00022723"/>
    </source>
</evidence>
<reference evidence="4" key="1">
    <citation type="submission" date="2022-06" db="EMBL/GenBank/DDBJ databases">
        <title>Vallitalea longa sp. nov., an anaerobic bacterium isolated from marine sediment.</title>
        <authorList>
            <person name="Hirano S."/>
            <person name="Terahara T."/>
            <person name="Mori K."/>
            <person name="Hamada M."/>
            <person name="Matsumoto R."/>
            <person name="Kobayashi T."/>
        </authorList>
    </citation>
    <scope>NUCLEOTIDE SEQUENCE</scope>
    <source>
        <strain evidence="4">SH18-1</strain>
    </source>
</reference>
<dbReference type="PANTHER" id="PTHR45953:SF1">
    <property type="entry name" value="IDURONATE 2-SULFATASE"/>
    <property type="match status" value="1"/>
</dbReference>
<evidence type="ECO:0000313" key="5">
    <source>
        <dbReference type="Proteomes" id="UP001144256"/>
    </source>
</evidence>
<protein>
    <submittedName>
        <fullName evidence="4">Choline-sulfatase</fullName>
    </submittedName>
</protein>
<gene>
    <name evidence="4" type="ORF">SH1V18_39250</name>
</gene>
<dbReference type="AlphaFoldDB" id="A0A9W5YFA1"/>
<dbReference type="PANTHER" id="PTHR45953">
    <property type="entry name" value="IDURONATE 2-SULFATASE"/>
    <property type="match status" value="1"/>
</dbReference>
<evidence type="ECO:0000259" key="3">
    <source>
        <dbReference type="Pfam" id="PF00884"/>
    </source>
</evidence>
<dbReference type="Gene3D" id="3.40.720.10">
    <property type="entry name" value="Alkaline Phosphatase, subunit A"/>
    <property type="match status" value="1"/>
</dbReference>
<name>A0A9W5YFA1_9FIRM</name>
<dbReference type="InterPro" id="IPR017850">
    <property type="entry name" value="Alkaline_phosphatase_core_sf"/>
</dbReference>
<keyword evidence="1" id="KW-0479">Metal-binding</keyword>
<dbReference type="SUPFAM" id="SSF53649">
    <property type="entry name" value="Alkaline phosphatase-like"/>
    <property type="match status" value="1"/>
</dbReference>
<organism evidence="4 5">
    <name type="scientific">Vallitalea longa</name>
    <dbReference type="NCBI Taxonomy" id="2936439"/>
    <lineage>
        <taxon>Bacteria</taxon>
        <taxon>Bacillati</taxon>
        <taxon>Bacillota</taxon>
        <taxon>Clostridia</taxon>
        <taxon>Lachnospirales</taxon>
        <taxon>Vallitaleaceae</taxon>
        <taxon>Vallitalea</taxon>
    </lineage>
</organism>
<sequence length="483" mass="55421">MSKTNVVVIMADQLRADMLGEDTPNITQIANEGVKFNRAYCASPLCVPARGAFFTGKYPNINGSLINPWFSLDAHHGDVNKDVPNLYRMMEREWDSWHAGKQHLYTEGGKMENDPNSKTNWIATSATYDKYLKDHNKQRPGGPNFRGRVAEMTLGKFTRVKDYSIPKTGCYKEGFDTFFDGYFANSAVKAIRKRDKSKPLLLNAMFLAPHPPLDIPEPWYSMYKEVDVPENVGKWNADQSPLQMYNLTGILGSRYTREDWKDIWPVYKGLVSLLDHCVGMIIDELKVQGIYDETLIIFTSDHGEMLGSHSLWQKMCMYEESVRIPLLMKFPSGVDCKGKEIDEVVSAVDVLPTLCEYLKIEPPKDLSGVSLMTAIAEEPIDREMIYIQFDGNGARGNFQRCAIMENYKLIIDIFKDEVFLELYDLGEDVGEQNNLIFEKKYRSIIINMVDRIREHMKNTEDMLEVSANVYEDFLENYSQLRVK</sequence>
<proteinExistence type="predicted"/>
<evidence type="ECO:0000256" key="2">
    <source>
        <dbReference type="ARBA" id="ARBA00022801"/>
    </source>
</evidence>
<dbReference type="GO" id="GO:0046872">
    <property type="term" value="F:metal ion binding"/>
    <property type="evidence" value="ECO:0007669"/>
    <property type="project" value="UniProtKB-KW"/>
</dbReference>
<accession>A0A9W5YFA1</accession>
<evidence type="ECO:0000313" key="4">
    <source>
        <dbReference type="EMBL" id="GKX31445.1"/>
    </source>
</evidence>
<dbReference type="Pfam" id="PF00884">
    <property type="entry name" value="Sulfatase"/>
    <property type="match status" value="1"/>
</dbReference>
<dbReference type="InterPro" id="IPR000917">
    <property type="entry name" value="Sulfatase_N"/>
</dbReference>
<keyword evidence="2" id="KW-0378">Hydrolase</keyword>
<dbReference type="GO" id="GO:0005737">
    <property type="term" value="C:cytoplasm"/>
    <property type="evidence" value="ECO:0007669"/>
    <property type="project" value="TreeGrafter"/>
</dbReference>
<keyword evidence="5" id="KW-1185">Reference proteome</keyword>